<name>A0A4S4KB91_9AGAM</name>
<feature type="compositionally biased region" description="Polar residues" evidence="1">
    <location>
        <begin position="143"/>
        <end position="159"/>
    </location>
</feature>
<gene>
    <name evidence="2" type="ORF">EW145_g8349</name>
</gene>
<comment type="caution">
    <text evidence="2">The sequence shown here is derived from an EMBL/GenBank/DDBJ whole genome shotgun (WGS) entry which is preliminary data.</text>
</comment>
<dbReference type="EMBL" id="SGPK01001272">
    <property type="protein sequence ID" value="THG93549.1"/>
    <property type="molecule type" value="Genomic_DNA"/>
</dbReference>
<protein>
    <submittedName>
        <fullName evidence="2">Uncharacterized protein</fullName>
    </submittedName>
</protein>
<sequence length="349" mass="37990">NVLRDALKQRLVACSDDEATFLPTETRSPRLTQVAHLHTIADNQCQRFARLVIAIVRRQLGTSFFEYDASLVRDGCFYAGLLLAGESGSEEEVKTCLQALREMRWAFSKGEEREHTLRMVWEQRITAEGQRRSEVDLRRSLSVQLGSSTSQSPFASAATTPEENRMRNPPPPLLISHTNGSLHDSAPSTAVTEDGAWSVITGASSLGMHSHRSSSGSPPFVGTNHKVEALDSSLLLAPSGEQPSLGAPMYYQHQHVSDMDTFAYSIVSNPASAPHSPHDFTPPRSSTGMSSSSVTSFHETYLDSTGTPFFTVSPPGSARGARDVSGSLPSDKTGPYHVNYTTNQFYATP</sequence>
<feature type="region of interest" description="Disordered" evidence="1">
    <location>
        <begin position="308"/>
        <end position="341"/>
    </location>
</feature>
<feature type="region of interest" description="Disordered" evidence="1">
    <location>
        <begin position="143"/>
        <end position="170"/>
    </location>
</feature>
<evidence type="ECO:0000313" key="3">
    <source>
        <dbReference type="Proteomes" id="UP000308199"/>
    </source>
</evidence>
<organism evidence="2 3">
    <name type="scientific">Phellinidium pouzarii</name>
    <dbReference type="NCBI Taxonomy" id="167371"/>
    <lineage>
        <taxon>Eukaryota</taxon>
        <taxon>Fungi</taxon>
        <taxon>Dikarya</taxon>
        <taxon>Basidiomycota</taxon>
        <taxon>Agaricomycotina</taxon>
        <taxon>Agaricomycetes</taxon>
        <taxon>Hymenochaetales</taxon>
        <taxon>Hymenochaetaceae</taxon>
        <taxon>Phellinidium</taxon>
    </lineage>
</organism>
<dbReference type="OrthoDB" id="3263880at2759"/>
<proteinExistence type="predicted"/>
<reference evidence="2 3" key="1">
    <citation type="submission" date="2019-02" db="EMBL/GenBank/DDBJ databases">
        <title>Genome sequencing of the rare red list fungi Phellinidium pouzarii.</title>
        <authorList>
            <person name="Buettner E."/>
            <person name="Kellner H."/>
        </authorList>
    </citation>
    <scope>NUCLEOTIDE SEQUENCE [LARGE SCALE GENOMIC DNA]</scope>
    <source>
        <strain evidence="2 3">DSM 108285</strain>
    </source>
</reference>
<accession>A0A4S4KB91</accession>
<feature type="region of interest" description="Disordered" evidence="1">
    <location>
        <begin position="272"/>
        <end position="293"/>
    </location>
</feature>
<evidence type="ECO:0000256" key="1">
    <source>
        <dbReference type="SAM" id="MobiDB-lite"/>
    </source>
</evidence>
<keyword evidence="3" id="KW-1185">Reference proteome</keyword>
<dbReference type="Proteomes" id="UP000308199">
    <property type="component" value="Unassembled WGS sequence"/>
</dbReference>
<evidence type="ECO:0000313" key="2">
    <source>
        <dbReference type="EMBL" id="THG93549.1"/>
    </source>
</evidence>
<feature type="non-terminal residue" evidence="2">
    <location>
        <position position="1"/>
    </location>
</feature>
<dbReference type="AlphaFoldDB" id="A0A4S4KB91"/>